<keyword evidence="2 4" id="KW-0560">Oxidoreductase</keyword>
<evidence type="ECO:0000313" key="9">
    <source>
        <dbReference type="Proteomes" id="UP000193240"/>
    </source>
</evidence>
<evidence type="ECO:0000256" key="1">
    <source>
        <dbReference type="ARBA" id="ARBA00005854"/>
    </source>
</evidence>
<evidence type="ECO:0008006" key="10">
    <source>
        <dbReference type="Google" id="ProtNLM"/>
    </source>
</evidence>
<proteinExistence type="inferred from homology"/>
<dbReference type="CDD" id="cd05198">
    <property type="entry name" value="formate_dh_like"/>
    <property type="match status" value="1"/>
</dbReference>
<dbReference type="PANTHER" id="PTHR43761:SF1">
    <property type="entry name" value="D-ISOMER SPECIFIC 2-HYDROXYACID DEHYDROGENASE CATALYTIC DOMAIN-CONTAINING PROTEIN-RELATED"/>
    <property type="match status" value="1"/>
</dbReference>
<feature type="region of interest" description="Disordered" evidence="5">
    <location>
        <begin position="191"/>
        <end position="212"/>
    </location>
</feature>
<organism evidence="8 9">
    <name type="scientific">Epicoccum nigrum</name>
    <name type="common">Soil fungus</name>
    <name type="synonym">Epicoccum purpurascens</name>
    <dbReference type="NCBI Taxonomy" id="105696"/>
    <lineage>
        <taxon>Eukaryota</taxon>
        <taxon>Fungi</taxon>
        <taxon>Dikarya</taxon>
        <taxon>Ascomycota</taxon>
        <taxon>Pezizomycotina</taxon>
        <taxon>Dothideomycetes</taxon>
        <taxon>Pleosporomycetidae</taxon>
        <taxon>Pleosporales</taxon>
        <taxon>Pleosporineae</taxon>
        <taxon>Didymellaceae</taxon>
        <taxon>Epicoccum</taxon>
    </lineage>
</organism>
<evidence type="ECO:0000256" key="4">
    <source>
        <dbReference type="RuleBase" id="RU003719"/>
    </source>
</evidence>
<keyword evidence="3" id="KW-0520">NAD</keyword>
<dbReference type="SUPFAM" id="SSF52283">
    <property type="entry name" value="Formate/glycerate dehydrogenase catalytic domain-like"/>
    <property type="match status" value="1"/>
</dbReference>
<evidence type="ECO:0000259" key="6">
    <source>
        <dbReference type="Pfam" id="PF00389"/>
    </source>
</evidence>
<protein>
    <recommendedName>
        <fullName evidence="10">D-isomer specific 2-hydroxyacid dehydrogenase NAD-binding domain-containing protein</fullName>
    </recommendedName>
</protein>
<dbReference type="InterPro" id="IPR050418">
    <property type="entry name" value="D-iso_2-hydroxyacid_DH_PdxB"/>
</dbReference>
<feature type="domain" description="D-isomer specific 2-hydroxyacid dehydrogenase catalytic" evidence="6">
    <location>
        <begin position="26"/>
        <end position="344"/>
    </location>
</feature>
<evidence type="ECO:0000256" key="3">
    <source>
        <dbReference type="ARBA" id="ARBA00023027"/>
    </source>
</evidence>
<dbReference type="InterPro" id="IPR036291">
    <property type="entry name" value="NAD(P)-bd_dom_sf"/>
</dbReference>
<dbReference type="AlphaFoldDB" id="A0A1Y2LXX8"/>
<reference evidence="8 9" key="1">
    <citation type="journal article" date="2017" name="Genome Announc.">
        <title>Genome sequence of the saprophytic ascomycete Epicoccum nigrum ICMP 19927 strain isolated from New Zealand.</title>
        <authorList>
            <person name="Fokin M."/>
            <person name="Fleetwood D."/>
            <person name="Weir B.S."/>
            <person name="Villas-Boas S.G."/>
        </authorList>
    </citation>
    <scope>NUCLEOTIDE SEQUENCE [LARGE SCALE GENOMIC DNA]</scope>
    <source>
        <strain evidence="8 9">ICMP 19927</strain>
    </source>
</reference>
<dbReference type="SUPFAM" id="SSF51735">
    <property type="entry name" value="NAD(P)-binding Rossmann-fold domains"/>
    <property type="match status" value="1"/>
</dbReference>
<dbReference type="InterPro" id="IPR006140">
    <property type="entry name" value="D-isomer_DH_NAD-bd"/>
</dbReference>
<evidence type="ECO:0000313" key="8">
    <source>
        <dbReference type="EMBL" id="OSS48766.1"/>
    </source>
</evidence>
<dbReference type="Pfam" id="PF00389">
    <property type="entry name" value="2-Hacid_dh"/>
    <property type="match status" value="1"/>
</dbReference>
<dbReference type="Gene3D" id="3.40.50.720">
    <property type="entry name" value="NAD(P)-binding Rossmann-like Domain"/>
    <property type="match status" value="2"/>
</dbReference>
<evidence type="ECO:0000256" key="5">
    <source>
        <dbReference type="SAM" id="MobiDB-lite"/>
    </source>
</evidence>
<dbReference type="InParanoid" id="A0A1Y2LXX8"/>
<evidence type="ECO:0000256" key="2">
    <source>
        <dbReference type="ARBA" id="ARBA00023002"/>
    </source>
</evidence>
<sequence length="347" mass="37886">MHLEIVALESQHQPLFETLDLPPNTTYTLTRYTTTSTRDELHARVRNADIVIVTTVTLDAETLSHNVTPRLRYVIVSATGTDCVDLHSCKARAIRVCNCPGANLETVSEHAISLYFAARRRTILLDQVTRRQPSEWKQRGSVNTYMRLPDGTPPLTCGDEVLGIVGYGGLGKRIAAVGTALGMRVLVADRKPSSDPSSGHAQDAHRLPNGEGGRVPFNEVLQQATVIVLSLPRTPQTLNLLSAAEFEMMHPYAVLINIARGGIVDEAALVQALKEQRIAGYATDVFQVEPAGDSLDTPLLAEDAKDLNITLSPHLAWFSQRTIKNLGEILKATVEATIQGRDMNVIV</sequence>
<feature type="domain" description="D-isomer specific 2-hydroxyacid dehydrogenase NAD-binding" evidence="7">
    <location>
        <begin position="148"/>
        <end position="316"/>
    </location>
</feature>
<name>A0A1Y2LXX8_EPING</name>
<keyword evidence="9" id="KW-1185">Reference proteome</keyword>
<dbReference type="Proteomes" id="UP000193240">
    <property type="component" value="Unassembled WGS sequence"/>
</dbReference>
<comment type="similarity">
    <text evidence="1 4">Belongs to the D-isomer specific 2-hydroxyacid dehydrogenase family.</text>
</comment>
<evidence type="ECO:0000259" key="7">
    <source>
        <dbReference type="Pfam" id="PF02826"/>
    </source>
</evidence>
<dbReference type="STRING" id="105696.A0A1Y2LXX8"/>
<dbReference type="GO" id="GO:0016616">
    <property type="term" value="F:oxidoreductase activity, acting on the CH-OH group of donors, NAD or NADP as acceptor"/>
    <property type="evidence" value="ECO:0007669"/>
    <property type="project" value="InterPro"/>
</dbReference>
<dbReference type="PANTHER" id="PTHR43761">
    <property type="entry name" value="D-ISOMER SPECIFIC 2-HYDROXYACID DEHYDROGENASE FAMILY PROTEIN (AFU_ORTHOLOGUE AFUA_1G13630)"/>
    <property type="match status" value="1"/>
</dbReference>
<dbReference type="Pfam" id="PF02826">
    <property type="entry name" value="2-Hacid_dh_C"/>
    <property type="match status" value="1"/>
</dbReference>
<accession>A0A1Y2LXX8</accession>
<dbReference type="OMA" id="LANYSQM"/>
<gene>
    <name evidence="8" type="ORF">B5807_07022</name>
</gene>
<dbReference type="EMBL" id="KZ107845">
    <property type="protein sequence ID" value="OSS48766.1"/>
    <property type="molecule type" value="Genomic_DNA"/>
</dbReference>
<dbReference type="GO" id="GO:0051287">
    <property type="term" value="F:NAD binding"/>
    <property type="evidence" value="ECO:0007669"/>
    <property type="project" value="InterPro"/>
</dbReference>
<dbReference type="InterPro" id="IPR006139">
    <property type="entry name" value="D-isomer_2_OHA_DH_cat_dom"/>
</dbReference>